<sequence>MEKINETVNGFWININDMLELFHEIIEEAFYQKLTTLNPLLIELGKNVIIQCKYNITPINISPPTSDLEWKYMFIKSFILNTYNHWGKIFDKDEDFFADHFVTLFMNNNNNNKSNTNNVKSDNSIVSSFFKENAQEFHRIFTPNINGVNIITDDDKTDLWLFIIRLIEQSIEFVYLNRYPNKEGKYTQRYLSNDIKDLHKWKHKYNNRKK</sequence>
<name>A0A4D5XFQ1_9VIRU</name>
<gene>
    <name evidence="1" type="ORF">LCPAC102_01400</name>
</gene>
<dbReference type="EMBL" id="MK500470">
    <property type="protein sequence ID" value="QBK90227.1"/>
    <property type="molecule type" value="Genomic_DNA"/>
</dbReference>
<organism evidence="1">
    <name type="scientific">Pithovirus LCPAC102</name>
    <dbReference type="NCBI Taxonomy" id="2506587"/>
    <lineage>
        <taxon>Viruses</taxon>
        <taxon>Pithoviruses</taxon>
    </lineage>
</organism>
<protein>
    <submittedName>
        <fullName evidence="1">Uncharacterized protein</fullName>
    </submittedName>
</protein>
<proteinExistence type="predicted"/>
<accession>A0A4D5XFQ1</accession>
<evidence type="ECO:0000313" key="1">
    <source>
        <dbReference type="EMBL" id="QBK90227.1"/>
    </source>
</evidence>
<reference evidence="1" key="1">
    <citation type="journal article" date="2019" name="MBio">
        <title>Virus Genomes from Deep Sea Sediments Expand the Ocean Megavirome and Support Independent Origins of Viral Gigantism.</title>
        <authorList>
            <person name="Backstrom D."/>
            <person name="Yutin N."/>
            <person name="Jorgensen S.L."/>
            <person name="Dharamshi J."/>
            <person name="Homa F."/>
            <person name="Zaremba-Niedwiedzka K."/>
            <person name="Spang A."/>
            <person name="Wolf Y.I."/>
            <person name="Koonin E.V."/>
            <person name="Ettema T.J."/>
        </authorList>
    </citation>
    <scope>NUCLEOTIDE SEQUENCE</scope>
</reference>